<evidence type="ECO:0000256" key="12">
    <source>
        <dbReference type="SAM" id="MobiDB-lite"/>
    </source>
</evidence>
<evidence type="ECO:0000256" key="3">
    <source>
        <dbReference type="ARBA" id="ARBA00022723"/>
    </source>
</evidence>
<evidence type="ECO:0000256" key="6">
    <source>
        <dbReference type="ARBA" id="ARBA00022833"/>
    </source>
</evidence>
<keyword evidence="5 11" id="KW-0863">Zinc-finger</keyword>
<feature type="domain" description="C2H2-type" evidence="13">
    <location>
        <begin position="1032"/>
        <end position="1059"/>
    </location>
</feature>
<evidence type="ECO:0000256" key="4">
    <source>
        <dbReference type="ARBA" id="ARBA00022737"/>
    </source>
</evidence>
<feature type="domain" description="C2H2-type" evidence="13">
    <location>
        <begin position="864"/>
        <end position="891"/>
    </location>
</feature>
<evidence type="ECO:0000256" key="5">
    <source>
        <dbReference type="ARBA" id="ARBA00022771"/>
    </source>
</evidence>
<dbReference type="AlphaFoldDB" id="A0A9Q1CR49"/>
<comment type="subcellular location">
    <subcellularLocation>
        <location evidence="2">Nucleus</location>
    </subcellularLocation>
</comment>
<feature type="compositionally biased region" description="Acidic residues" evidence="12">
    <location>
        <begin position="29"/>
        <end position="40"/>
    </location>
</feature>
<dbReference type="FunFam" id="3.30.160.60:FF:000710">
    <property type="entry name" value="Zinc finger protein 768"/>
    <property type="match status" value="1"/>
</dbReference>
<dbReference type="Gene3D" id="3.30.160.60">
    <property type="entry name" value="Classic Zinc Finger"/>
    <property type="match status" value="16"/>
</dbReference>
<evidence type="ECO:0000256" key="2">
    <source>
        <dbReference type="ARBA" id="ARBA00004123"/>
    </source>
</evidence>
<dbReference type="GO" id="GO:0000981">
    <property type="term" value="F:DNA-binding transcription factor activity, RNA polymerase II-specific"/>
    <property type="evidence" value="ECO:0007669"/>
    <property type="project" value="TreeGrafter"/>
</dbReference>
<dbReference type="PROSITE" id="PS50157">
    <property type="entry name" value="ZINC_FINGER_C2H2_2"/>
    <property type="match status" value="20"/>
</dbReference>
<evidence type="ECO:0000256" key="1">
    <source>
        <dbReference type="ARBA" id="ARBA00003767"/>
    </source>
</evidence>
<feature type="domain" description="C2H2-type" evidence="13">
    <location>
        <begin position="948"/>
        <end position="975"/>
    </location>
</feature>
<dbReference type="FunFam" id="3.30.160.60:FF:002343">
    <property type="entry name" value="Zinc finger protein 33A"/>
    <property type="match status" value="1"/>
</dbReference>
<dbReference type="OrthoDB" id="1095242at2759"/>
<dbReference type="FunFam" id="3.30.160.60:FF:000624">
    <property type="entry name" value="zinc finger protein 697"/>
    <property type="match status" value="1"/>
</dbReference>
<keyword evidence="15" id="KW-1185">Reference proteome</keyword>
<protein>
    <recommendedName>
        <fullName evidence="13">C2H2-type domain-containing protein</fullName>
    </recommendedName>
</protein>
<feature type="region of interest" description="Disordered" evidence="12">
    <location>
        <begin position="197"/>
        <end position="228"/>
    </location>
</feature>
<feature type="domain" description="C2H2-type" evidence="13">
    <location>
        <begin position="836"/>
        <end position="863"/>
    </location>
</feature>
<dbReference type="PANTHER" id="PTHR24381:SF393">
    <property type="entry name" value="CHROMATIN-LINKED ADAPTOR FOR MSL PROTEINS, ISOFORM B"/>
    <property type="match status" value="1"/>
</dbReference>
<dbReference type="InterPro" id="IPR013087">
    <property type="entry name" value="Znf_C2H2_type"/>
</dbReference>
<evidence type="ECO:0000256" key="7">
    <source>
        <dbReference type="ARBA" id="ARBA00023015"/>
    </source>
</evidence>
<keyword evidence="3" id="KW-0479">Metal-binding</keyword>
<reference evidence="14" key="1">
    <citation type="submission" date="2021-10" db="EMBL/GenBank/DDBJ databases">
        <title>Tropical sea cucumber genome reveals ecological adaptation and Cuvierian tubules defense mechanism.</title>
        <authorList>
            <person name="Chen T."/>
        </authorList>
    </citation>
    <scope>NUCLEOTIDE SEQUENCE</scope>
    <source>
        <strain evidence="14">Nanhai2018</strain>
        <tissue evidence="14">Muscle</tissue>
    </source>
</reference>
<dbReference type="PROSITE" id="PS00028">
    <property type="entry name" value="ZINC_FINGER_C2H2_1"/>
    <property type="match status" value="18"/>
</dbReference>
<proteinExistence type="predicted"/>
<feature type="domain" description="C2H2-type" evidence="13">
    <location>
        <begin position="1004"/>
        <end position="1031"/>
    </location>
</feature>
<feature type="domain" description="C2H2-type" evidence="13">
    <location>
        <begin position="718"/>
        <end position="745"/>
    </location>
</feature>
<evidence type="ECO:0000256" key="8">
    <source>
        <dbReference type="ARBA" id="ARBA00023125"/>
    </source>
</evidence>
<feature type="domain" description="C2H2-type" evidence="13">
    <location>
        <begin position="746"/>
        <end position="773"/>
    </location>
</feature>
<dbReference type="FunFam" id="3.30.160.60:FF:001182">
    <property type="entry name" value="Zinc finger, C2H2 type"/>
    <property type="match status" value="1"/>
</dbReference>
<feature type="domain" description="C2H2-type" evidence="13">
    <location>
        <begin position="689"/>
        <end position="716"/>
    </location>
</feature>
<dbReference type="FunFam" id="3.30.160.60:FF:000097">
    <property type="entry name" value="Zinc finger protein"/>
    <property type="match status" value="1"/>
</dbReference>
<evidence type="ECO:0000259" key="13">
    <source>
        <dbReference type="PROSITE" id="PS50157"/>
    </source>
</evidence>
<evidence type="ECO:0000256" key="9">
    <source>
        <dbReference type="ARBA" id="ARBA00023163"/>
    </source>
</evidence>
<sequence>MFLDRVYVTGYSRGSDSNPLVLASGEPTVEQEDTDGDDDNISNTHVKSEPDDSEYFNGVSRDVEMSNENEELSDRQGDEDFLVSEESVTSKNLHEVAGACTGGPVILTEEEVFQQTHLGEVNVTDNGIEGSIDNNDCNAYSKPTSTSTMMGLCEQEEIKEKNLPSDVVGDNIDYRSNDIHLLREDHMSGVNEADKGQLFNEEGTPAPMELKGQNQSNSDSGPNTDISCISPYEPPSVKEIQETAFPHETWEDKPTSDCAHGESMETQGKEKQKAVTTGLKVFLCKHCVKSFSTALDMELHEESHSEEKAFSCKQCGKVLLTKESLVKHEMIHKEAKPFVCKYCEKKFTSRSTLWEHRKLHLTENSFHCNDCEKKFSSRQVLKEHEKFHAREKDLNEQTTFICKYCKEEFGDRADWLAHEQTHTSKKLHKGKQCAKNFNQQRVLSLHENMHTKPRNFKCSHCEKRFSRNRELTDHEMTHTGEDFVSVECVTSEEGNLHEEAGGSIIGGPVIVTEEEVIQQTHLDEVNVTDDGIEGSIDNNDGTAHSKPTSVATLTLERMGLSECETIEENNHTRHTVENCIDYHSNGTPILRQDMSGVTGADKGQLFYEEDTPVPVEMKGQNLSNLEGRPNTVISGNLPCEPIEANEIQETSSPHETWEDKTTSDSVLNEIVETQGKEKQKAVTTGLKVFLCKHCVKSFSTALDLEEHEHSHANNEKGFSCKKCGKVLRKQENLVKHEMMHKEEKPFVCKYCEKKFTSRSTLWRHRKLHMTENSFHCSDCEKKFNNRQALMEHEKVHAREKAPNDQTAFSCKYCKKEFGDKADWLAHEQTHTSKELHKGKQCAKNFNQQRALSLHEKTHTVTRKFKCSHCEKRFSCKQDLTYHEMIHTGEKPFQCNQCGKSFNQSSTLKTHMKIHTGEKSFQCNFCGEAFRHKFTLVHHERIHTNLKPYNCKYCNKTFNAKSSLKHHEWVHSEEKPFQCSHCDKAFSRKQILVRHERIHTGEKPYECKECEKRFNQRVALIQHQRVHTGDMPYKCKYCDKKFAWKGNYQSHEKIHTKKGAS</sequence>
<dbReference type="GO" id="GO:0005634">
    <property type="term" value="C:nucleus"/>
    <property type="evidence" value="ECO:0007669"/>
    <property type="project" value="UniProtKB-SubCell"/>
</dbReference>
<dbReference type="FunFam" id="3.30.160.60:FF:000060">
    <property type="entry name" value="zinc finger protein 436"/>
    <property type="match status" value="1"/>
</dbReference>
<evidence type="ECO:0000313" key="14">
    <source>
        <dbReference type="EMBL" id="KAJ8049295.1"/>
    </source>
</evidence>
<feature type="domain" description="C2H2-type" evidence="13">
    <location>
        <begin position="920"/>
        <end position="947"/>
    </location>
</feature>
<feature type="domain" description="C2H2-type" evidence="13">
    <location>
        <begin position="428"/>
        <end position="455"/>
    </location>
</feature>
<feature type="domain" description="C2H2-type" evidence="13">
    <location>
        <begin position="456"/>
        <end position="483"/>
    </location>
</feature>
<feature type="domain" description="C2H2-type" evidence="13">
    <location>
        <begin position="282"/>
        <end position="309"/>
    </location>
</feature>
<organism evidence="14 15">
    <name type="scientific">Holothuria leucospilota</name>
    <name type="common">Black long sea cucumber</name>
    <name type="synonym">Mertensiothuria leucospilota</name>
    <dbReference type="NCBI Taxonomy" id="206669"/>
    <lineage>
        <taxon>Eukaryota</taxon>
        <taxon>Metazoa</taxon>
        <taxon>Echinodermata</taxon>
        <taxon>Eleutherozoa</taxon>
        <taxon>Echinozoa</taxon>
        <taxon>Holothuroidea</taxon>
        <taxon>Aspidochirotacea</taxon>
        <taxon>Aspidochirotida</taxon>
        <taxon>Holothuriidae</taxon>
        <taxon>Holothuria</taxon>
    </lineage>
</organism>
<feature type="domain" description="C2H2-type" evidence="13">
    <location>
        <begin position="400"/>
        <end position="427"/>
    </location>
</feature>
<dbReference type="GO" id="GO:0008270">
    <property type="term" value="F:zinc ion binding"/>
    <property type="evidence" value="ECO:0007669"/>
    <property type="project" value="UniProtKB-KW"/>
</dbReference>
<feature type="compositionally biased region" description="Polar residues" evidence="12">
    <location>
        <begin position="212"/>
        <end position="227"/>
    </location>
</feature>
<evidence type="ECO:0000256" key="11">
    <source>
        <dbReference type="PROSITE-ProRule" id="PRU00042"/>
    </source>
</evidence>
<keyword evidence="10" id="KW-0539">Nucleus</keyword>
<dbReference type="PANTHER" id="PTHR24381">
    <property type="entry name" value="ZINC FINGER PROTEIN"/>
    <property type="match status" value="1"/>
</dbReference>
<name>A0A9Q1CR49_HOLLE</name>
<comment type="caution">
    <text evidence="14">The sequence shown here is derived from an EMBL/GenBank/DDBJ whole genome shotgun (WGS) entry which is preliminary data.</text>
</comment>
<feature type="domain" description="C2H2-type" evidence="13">
    <location>
        <begin position="976"/>
        <end position="1003"/>
    </location>
</feature>
<comment type="function">
    <text evidence="1">May be involved in transcriptional regulation.</text>
</comment>
<dbReference type="GO" id="GO:0032502">
    <property type="term" value="P:developmental process"/>
    <property type="evidence" value="ECO:0007669"/>
    <property type="project" value="UniProtKB-ARBA"/>
</dbReference>
<keyword evidence="6" id="KW-0862">Zinc</keyword>
<dbReference type="FunFam" id="3.30.160.60:FF:001485">
    <property type="entry name" value="Krueppel-related zinc finger protein"/>
    <property type="match status" value="1"/>
</dbReference>
<dbReference type="SUPFAM" id="SSF57667">
    <property type="entry name" value="beta-beta-alpha zinc fingers"/>
    <property type="match status" value="11"/>
</dbReference>
<feature type="domain" description="C2H2-type" evidence="13">
    <location>
        <begin position="892"/>
        <end position="919"/>
    </location>
</feature>
<feature type="domain" description="C2H2-type" evidence="13">
    <location>
        <begin position="310"/>
        <end position="337"/>
    </location>
</feature>
<gene>
    <name evidence="14" type="ORF">HOLleu_01978</name>
</gene>
<keyword evidence="4" id="KW-0677">Repeat</keyword>
<dbReference type="InterPro" id="IPR036236">
    <property type="entry name" value="Znf_C2H2_sf"/>
</dbReference>
<dbReference type="EMBL" id="JAIZAY010000001">
    <property type="protein sequence ID" value="KAJ8049295.1"/>
    <property type="molecule type" value="Genomic_DNA"/>
</dbReference>
<feature type="domain" description="C2H2-type" evidence="13">
    <location>
        <begin position="808"/>
        <end position="835"/>
    </location>
</feature>
<feature type="region of interest" description="Disordered" evidence="12">
    <location>
        <begin position="9"/>
        <end position="77"/>
    </location>
</feature>
<feature type="domain" description="C2H2-type" evidence="13">
    <location>
        <begin position="366"/>
        <end position="393"/>
    </location>
</feature>
<dbReference type="Proteomes" id="UP001152320">
    <property type="component" value="Chromosome 1"/>
</dbReference>
<keyword evidence="8" id="KW-0238">DNA-binding</keyword>
<feature type="domain" description="C2H2-type" evidence="13">
    <location>
        <begin position="338"/>
        <end position="365"/>
    </location>
</feature>
<keyword evidence="9" id="KW-0804">Transcription</keyword>
<keyword evidence="7" id="KW-0805">Transcription regulation</keyword>
<dbReference type="Pfam" id="PF00096">
    <property type="entry name" value="zf-C2H2"/>
    <property type="match status" value="10"/>
</dbReference>
<evidence type="ECO:0000256" key="10">
    <source>
        <dbReference type="ARBA" id="ARBA00023242"/>
    </source>
</evidence>
<dbReference type="GO" id="GO:0000977">
    <property type="term" value="F:RNA polymerase II transcription regulatory region sequence-specific DNA binding"/>
    <property type="evidence" value="ECO:0007669"/>
    <property type="project" value="TreeGrafter"/>
</dbReference>
<feature type="domain" description="C2H2-type" evidence="13">
    <location>
        <begin position="774"/>
        <end position="801"/>
    </location>
</feature>
<dbReference type="FunFam" id="3.30.160.60:FF:000145">
    <property type="entry name" value="Zinc finger protein 574"/>
    <property type="match status" value="1"/>
</dbReference>
<dbReference type="FunFam" id="3.30.160.60:FF:000202">
    <property type="entry name" value="Zinc finger protein 574"/>
    <property type="match status" value="1"/>
</dbReference>
<evidence type="ECO:0000313" key="15">
    <source>
        <dbReference type="Proteomes" id="UP001152320"/>
    </source>
</evidence>
<accession>A0A9Q1CR49</accession>
<dbReference type="SMART" id="SM00355">
    <property type="entry name" value="ZnF_C2H2"/>
    <property type="match status" value="20"/>
</dbReference>